<evidence type="ECO:0000256" key="5">
    <source>
        <dbReference type="ARBA" id="ARBA00022741"/>
    </source>
</evidence>
<dbReference type="GO" id="GO:0004713">
    <property type="term" value="F:protein tyrosine kinase activity"/>
    <property type="evidence" value="ECO:0007669"/>
    <property type="project" value="UniProtKB-KW"/>
</dbReference>
<name>A0A2P6NIL7_9EUKA</name>
<comment type="catalytic activity">
    <reaction evidence="11">
        <text>L-threonyl-[protein] + ATP = O-phospho-L-threonyl-[protein] + ADP + H(+)</text>
        <dbReference type="Rhea" id="RHEA:46608"/>
        <dbReference type="Rhea" id="RHEA-COMP:11060"/>
        <dbReference type="Rhea" id="RHEA-COMP:11605"/>
        <dbReference type="ChEBI" id="CHEBI:15378"/>
        <dbReference type="ChEBI" id="CHEBI:30013"/>
        <dbReference type="ChEBI" id="CHEBI:30616"/>
        <dbReference type="ChEBI" id="CHEBI:61977"/>
        <dbReference type="ChEBI" id="CHEBI:456216"/>
        <dbReference type="EC" id="2.7.11.1"/>
    </reaction>
</comment>
<dbReference type="Gene3D" id="3.30.505.10">
    <property type="entry name" value="SH2 domain"/>
    <property type="match status" value="1"/>
</dbReference>
<dbReference type="InterPro" id="IPR051681">
    <property type="entry name" value="Ser/Thr_Kinases-Pseudokinases"/>
</dbReference>
<evidence type="ECO:0000313" key="18">
    <source>
        <dbReference type="Proteomes" id="UP000241769"/>
    </source>
</evidence>
<dbReference type="FunFam" id="1.10.510.10:FF:000476">
    <property type="entry name" value="PAS domain-containing protein tyrosine kinase family protein"/>
    <property type="match status" value="1"/>
</dbReference>
<dbReference type="FunCoup" id="A0A2P6NIL7">
    <property type="interactions" value="2"/>
</dbReference>
<keyword evidence="9" id="KW-0829">Tyrosine-protein kinase</keyword>
<evidence type="ECO:0000256" key="13">
    <source>
        <dbReference type="PROSITE-ProRule" id="PRU00191"/>
    </source>
</evidence>
<evidence type="ECO:0000256" key="14">
    <source>
        <dbReference type="PROSITE-ProRule" id="PRU10141"/>
    </source>
</evidence>
<keyword evidence="7 14" id="KW-0067">ATP-binding</keyword>
<dbReference type="InterPro" id="IPR000980">
    <property type="entry name" value="SH2"/>
</dbReference>
<dbReference type="GO" id="GO:0004674">
    <property type="term" value="F:protein serine/threonine kinase activity"/>
    <property type="evidence" value="ECO:0007669"/>
    <property type="project" value="UniProtKB-KW"/>
</dbReference>
<dbReference type="PRINTS" id="PR00109">
    <property type="entry name" value="TYRKINASE"/>
</dbReference>
<keyword evidence="3" id="KW-0723">Serine/threonine-protein kinase</keyword>
<gene>
    <name evidence="17" type="ORF">PROFUN_08923</name>
</gene>
<comment type="function">
    <text evidence="10">Required for proper chemotaxis and phagocytosis; proper spatiotemporal control of F-actin levels in chemotaxing cells. Negative regulator of the PI3K (phosphatidylinositol 3 kinase) pathway. Predominantly phosphorylates serines and threonines and tyrosines at a lower level.</text>
</comment>
<dbReference type="PROSITE" id="PS00107">
    <property type="entry name" value="PROTEIN_KINASE_ATP"/>
    <property type="match status" value="1"/>
</dbReference>
<dbReference type="CDD" id="cd13999">
    <property type="entry name" value="STKc_MAP3K-like"/>
    <property type="match status" value="1"/>
</dbReference>
<evidence type="ECO:0000256" key="3">
    <source>
        <dbReference type="ARBA" id="ARBA00022527"/>
    </source>
</evidence>
<dbReference type="Pfam" id="PF00017">
    <property type="entry name" value="SH2"/>
    <property type="match status" value="1"/>
</dbReference>
<feature type="domain" description="Protein kinase" evidence="16">
    <location>
        <begin position="43"/>
        <end position="302"/>
    </location>
</feature>
<comment type="subcellular location">
    <subcellularLocation>
        <location evidence="1">Membrane</location>
    </subcellularLocation>
</comment>
<evidence type="ECO:0000256" key="1">
    <source>
        <dbReference type="ARBA" id="ARBA00004370"/>
    </source>
</evidence>
<evidence type="ECO:0000256" key="9">
    <source>
        <dbReference type="ARBA" id="ARBA00023137"/>
    </source>
</evidence>
<protein>
    <recommendedName>
        <fullName evidence="2">non-specific serine/threonine protein kinase</fullName>
        <ecNumber evidence="2">2.7.11.1</ecNumber>
    </recommendedName>
</protein>
<dbReference type="OrthoDB" id="339325at2759"/>
<evidence type="ECO:0000259" key="15">
    <source>
        <dbReference type="PROSITE" id="PS50001"/>
    </source>
</evidence>
<sequence length="519" mass="58731">MQNLMGAKRARDNTYYSSGQEYPSFHATESFGPSEVTPEEIEFDAKDVIGSGSFGTVYRGRCRQKPVAIKVLRGIIDEKKLSEFRTEVHNMSKIFHPNICLFMGAALAPGECIIVTELLPKGNVEMLLHNKEQVMSLSLRMRMARDAAFGMNWLHCSNPIFIHRDLKSSNLLVDNHMNVKVCDFGLSQFILRDQMTKDEKRAKGTPLWMAPEVMNFQAFNEKCDVYSFGIVLWELLTRKEPFEGKFKQIAKFKEAVCLRGERPILPTDSPQALTDLINLCWHQEPTYRPTFEFIINSLHGIIVDCSIRDAQGRIFWKTHYLKEEEVPWNDFVEALCKYVGMRDDGNRETNQKCLKAILVEPKKETVSIEAFGKVLDWFAMAHGVTSVEADTVLDRIRELLTRSWFHGDITTAEAEQKLVGLPHGAFLVRFSSTNAGNYTISSVAKNGTPRHQRVSSVPGQGYNLNGLVRPSLPQIVNDCDGLYIPCPGSKYQSLFASPIQGSGYEQCSTMNDETNLMDQ</sequence>
<dbReference type="Gene3D" id="1.10.510.10">
    <property type="entry name" value="Transferase(Phosphotransferase) domain 1"/>
    <property type="match status" value="1"/>
</dbReference>
<evidence type="ECO:0000256" key="4">
    <source>
        <dbReference type="ARBA" id="ARBA00022679"/>
    </source>
</evidence>
<dbReference type="InParanoid" id="A0A2P6NIL7"/>
<evidence type="ECO:0000256" key="10">
    <source>
        <dbReference type="ARBA" id="ARBA00025089"/>
    </source>
</evidence>
<dbReference type="GO" id="GO:0016020">
    <property type="term" value="C:membrane"/>
    <property type="evidence" value="ECO:0007669"/>
    <property type="project" value="UniProtKB-SubCell"/>
</dbReference>
<dbReference type="InterPro" id="IPR001245">
    <property type="entry name" value="Ser-Thr/Tyr_kinase_cat_dom"/>
</dbReference>
<evidence type="ECO:0000256" key="12">
    <source>
        <dbReference type="ARBA" id="ARBA00048679"/>
    </source>
</evidence>
<dbReference type="Proteomes" id="UP000241769">
    <property type="component" value="Unassembled WGS sequence"/>
</dbReference>
<keyword evidence="13" id="KW-0727">SH2 domain</keyword>
<evidence type="ECO:0000313" key="17">
    <source>
        <dbReference type="EMBL" id="PRP83808.1"/>
    </source>
</evidence>
<proteinExistence type="predicted"/>
<dbReference type="InterPro" id="IPR011009">
    <property type="entry name" value="Kinase-like_dom_sf"/>
</dbReference>
<evidence type="ECO:0000259" key="16">
    <source>
        <dbReference type="PROSITE" id="PS50011"/>
    </source>
</evidence>
<keyword evidence="18" id="KW-1185">Reference proteome</keyword>
<evidence type="ECO:0000256" key="2">
    <source>
        <dbReference type="ARBA" id="ARBA00012513"/>
    </source>
</evidence>
<evidence type="ECO:0000256" key="11">
    <source>
        <dbReference type="ARBA" id="ARBA00047899"/>
    </source>
</evidence>
<dbReference type="AlphaFoldDB" id="A0A2P6NIL7"/>
<dbReference type="InterPro" id="IPR036860">
    <property type="entry name" value="SH2_dom_sf"/>
</dbReference>
<dbReference type="PROSITE" id="PS00108">
    <property type="entry name" value="PROTEIN_KINASE_ST"/>
    <property type="match status" value="1"/>
</dbReference>
<dbReference type="PROSITE" id="PS50011">
    <property type="entry name" value="PROTEIN_KINASE_DOM"/>
    <property type="match status" value="1"/>
</dbReference>
<dbReference type="PROSITE" id="PS50001">
    <property type="entry name" value="SH2"/>
    <property type="match status" value="1"/>
</dbReference>
<comment type="catalytic activity">
    <reaction evidence="12">
        <text>L-seryl-[protein] + ATP = O-phospho-L-seryl-[protein] + ADP + H(+)</text>
        <dbReference type="Rhea" id="RHEA:17989"/>
        <dbReference type="Rhea" id="RHEA-COMP:9863"/>
        <dbReference type="Rhea" id="RHEA-COMP:11604"/>
        <dbReference type="ChEBI" id="CHEBI:15378"/>
        <dbReference type="ChEBI" id="CHEBI:29999"/>
        <dbReference type="ChEBI" id="CHEBI:30616"/>
        <dbReference type="ChEBI" id="CHEBI:83421"/>
        <dbReference type="ChEBI" id="CHEBI:456216"/>
        <dbReference type="EC" id="2.7.11.1"/>
    </reaction>
</comment>
<keyword evidence="5 14" id="KW-0547">Nucleotide-binding</keyword>
<dbReference type="InterPro" id="IPR017441">
    <property type="entry name" value="Protein_kinase_ATP_BS"/>
</dbReference>
<reference evidence="17 18" key="1">
    <citation type="journal article" date="2018" name="Genome Biol. Evol.">
        <title>Multiple Roots of Fruiting Body Formation in Amoebozoa.</title>
        <authorList>
            <person name="Hillmann F."/>
            <person name="Forbes G."/>
            <person name="Novohradska S."/>
            <person name="Ferling I."/>
            <person name="Riege K."/>
            <person name="Groth M."/>
            <person name="Westermann M."/>
            <person name="Marz M."/>
            <person name="Spaller T."/>
            <person name="Winckler T."/>
            <person name="Schaap P."/>
            <person name="Glockner G."/>
        </authorList>
    </citation>
    <scope>NUCLEOTIDE SEQUENCE [LARGE SCALE GENOMIC DNA]</scope>
    <source>
        <strain evidence="17 18">Jena</strain>
    </source>
</reference>
<dbReference type="GO" id="GO:0005524">
    <property type="term" value="F:ATP binding"/>
    <property type="evidence" value="ECO:0007669"/>
    <property type="project" value="UniProtKB-UniRule"/>
</dbReference>
<feature type="domain" description="SH2" evidence="15">
    <location>
        <begin position="404"/>
        <end position="477"/>
    </location>
</feature>
<dbReference type="SUPFAM" id="SSF55550">
    <property type="entry name" value="SH2 domain"/>
    <property type="match status" value="1"/>
</dbReference>
<evidence type="ECO:0000256" key="8">
    <source>
        <dbReference type="ARBA" id="ARBA00023136"/>
    </source>
</evidence>
<keyword evidence="6" id="KW-0418">Kinase</keyword>
<dbReference type="EMBL" id="MDYQ01000075">
    <property type="protein sequence ID" value="PRP83808.1"/>
    <property type="molecule type" value="Genomic_DNA"/>
</dbReference>
<feature type="binding site" evidence="14">
    <location>
        <position position="70"/>
    </location>
    <ligand>
        <name>ATP</name>
        <dbReference type="ChEBI" id="CHEBI:30616"/>
    </ligand>
</feature>
<dbReference type="STRING" id="1890364.A0A2P6NIL7"/>
<dbReference type="SMART" id="SM00220">
    <property type="entry name" value="S_TKc"/>
    <property type="match status" value="1"/>
</dbReference>
<evidence type="ECO:0000256" key="7">
    <source>
        <dbReference type="ARBA" id="ARBA00022840"/>
    </source>
</evidence>
<dbReference type="InterPro" id="IPR000719">
    <property type="entry name" value="Prot_kinase_dom"/>
</dbReference>
<dbReference type="Pfam" id="PF07714">
    <property type="entry name" value="PK_Tyr_Ser-Thr"/>
    <property type="match status" value="1"/>
</dbReference>
<dbReference type="InterPro" id="IPR008271">
    <property type="entry name" value="Ser/Thr_kinase_AS"/>
</dbReference>
<organism evidence="17 18">
    <name type="scientific">Planoprotostelium fungivorum</name>
    <dbReference type="NCBI Taxonomy" id="1890364"/>
    <lineage>
        <taxon>Eukaryota</taxon>
        <taxon>Amoebozoa</taxon>
        <taxon>Evosea</taxon>
        <taxon>Variosea</taxon>
        <taxon>Cavosteliida</taxon>
        <taxon>Cavosteliaceae</taxon>
        <taxon>Planoprotostelium</taxon>
    </lineage>
</organism>
<comment type="caution">
    <text evidence="17">The sequence shown here is derived from an EMBL/GenBank/DDBJ whole genome shotgun (WGS) entry which is preliminary data.</text>
</comment>
<dbReference type="PANTHER" id="PTHR44329:SF306">
    <property type="entry name" value="DUAL SPECIFICITY PROTEIN KINASE SHKC"/>
    <property type="match status" value="1"/>
</dbReference>
<accession>A0A2P6NIL7</accession>
<evidence type="ECO:0000256" key="6">
    <source>
        <dbReference type="ARBA" id="ARBA00022777"/>
    </source>
</evidence>
<dbReference type="EC" id="2.7.11.1" evidence="2"/>
<dbReference type="PANTHER" id="PTHR44329">
    <property type="entry name" value="SERINE/THREONINE-PROTEIN KINASE TNNI3K-RELATED"/>
    <property type="match status" value="1"/>
</dbReference>
<dbReference type="SMART" id="SM00252">
    <property type="entry name" value="SH2"/>
    <property type="match status" value="1"/>
</dbReference>
<dbReference type="SUPFAM" id="SSF56112">
    <property type="entry name" value="Protein kinase-like (PK-like)"/>
    <property type="match status" value="1"/>
</dbReference>
<keyword evidence="4" id="KW-0808">Transferase</keyword>
<keyword evidence="8" id="KW-0472">Membrane</keyword>